<reference evidence="2" key="3">
    <citation type="submission" date="2025-09" db="UniProtKB">
        <authorList>
            <consortium name="Ensembl"/>
        </authorList>
    </citation>
    <scope>IDENTIFICATION</scope>
</reference>
<dbReference type="AlphaFoldDB" id="A0A8D2FJR3"/>
<evidence type="ECO:0000259" key="1">
    <source>
        <dbReference type="SMART" id="SM00657"/>
    </source>
</evidence>
<reference evidence="2" key="1">
    <citation type="submission" date="2018-05" db="EMBL/GenBank/DDBJ databases">
        <title>Whole genome of Theropithecus gelada.</title>
        <authorList>
            <person name="Chiou K.L."/>
            <person name="Snyder-Mackler N."/>
        </authorList>
    </citation>
    <scope>NUCLEOTIDE SEQUENCE [LARGE SCALE GENOMIC DNA]</scope>
</reference>
<reference evidence="2" key="2">
    <citation type="submission" date="2025-08" db="UniProtKB">
        <authorList>
            <consortium name="Ensembl"/>
        </authorList>
    </citation>
    <scope>IDENTIFICATION</scope>
</reference>
<dbReference type="SUPFAM" id="SSF47819">
    <property type="entry name" value="HRDC-like"/>
    <property type="match status" value="1"/>
</dbReference>
<accession>A0A8D2FJR3</accession>
<dbReference type="Gene3D" id="1.20.1250.40">
    <property type="match status" value="1"/>
</dbReference>
<dbReference type="Proteomes" id="UP000694411">
    <property type="component" value="Chromosome 3"/>
</dbReference>
<dbReference type="Ensembl" id="ENSTGET00000024458.1">
    <property type="protein sequence ID" value="ENSTGEP00000020546.1"/>
    <property type="gene ID" value="ENSTGEG00000016529.1"/>
</dbReference>
<keyword evidence="3" id="KW-1185">Reference proteome</keyword>
<feature type="domain" description="RNA polymerase Rpb4/RPC9 core" evidence="1">
    <location>
        <begin position="35"/>
        <end position="111"/>
    </location>
</feature>
<sequence length="112" mass="13263">MIPPCSIKYQSKILWGDFLRLIFESYKKKWRNVEEDFEATELPLNSEVSMLLEHQKQQNESAEEEQEPSDVNLFPETAEESKALILILEGLFEDEKLQQILNDIQIKHSFEY</sequence>
<dbReference type="InterPro" id="IPR038324">
    <property type="entry name" value="Rpb4/RPC9_sf"/>
</dbReference>
<evidence type="ECO:0000313" key="2">
    <source>
        <dbReference type="Ensembl" id="ENSTGEP00000020546.1"/>
    </source>
</evidence>
<protein>
    <recommendedName>
        <fullName evidence="1">RNA polymerase Rpb4/RPC9 core domain-containing protein</fullName>
    </recommendedName>
</protein>
<dbReference type="InterPro" id="IPR006590">
    <property type="entry name" value="RNA_pol_Rpb4/RPC9_core"/>
</dbReference>
<evidence type="ECO:0000313" key="3">
    <source>
        <dbReference type="Proteomes" id="UP000694411"/>
    </source>
</evidence>
<dbReference type="InterPro" id="IPR010997">
    <property type="entry name" value="HRDC-like_sf"/>
</dbReference>
<name>A0A8D2FJR3_THEGE</name>
<dbReference type="SMART" id="SM00657">
    <property type="entry name" value="RPOL4c"/>
    <property type="match status" value="1"/>
</dbReference>
<dbReference type="GO" id="GO:0000166">
    <property type="term" value="F:nucleotide binding"/>
    <property type="evidence" value="ECO:0007669"/>
    <property type="project" value="InterPro"/>
</dbReference>
<organism evidence="2 3">
    <name type="scientific">Theropithecus gelada</name>
    <name type="common">Gelada baboon</name>
    <dbReference type="NCBI Taxonomy" id="9565"/>
    <lineage>
        <taxon>Eukaryota</taxon>
        <taxon>Metazoa</taxon>
        <taxon>Chordata</taxon>
        <taxon>Craniata</taxon>
        <taxon>Vertebrata</taxon>
        <taxon>Euteleostomi</taxon>
        <taxon>Mammalia</taxon>
        <taxon>Eutheria</taxon>
        <taxon>Euarchontoglires</taxon>
        <taxon>Primates</taxon>
        <taxon>Haplorrhini</taxon>
        <taxon>Catarrhini</taxon>
        <taxon>Cercopithecidae</taxon>
        <taxon>Cercopithecinae</taxon>
        <taxon>Theropithecus</taxon>
    </lineage>
</organism>
<proteinExistence type="predicted"/>